<dbReference type="EMBL" id="JABCRI010000003">
    <property type="protein sequence ID" value="KAF8409314.1"/>
    <property type="molecule type" value="Genomic_DNA"/>
</dbReference>
<keyword evidence="3" id="KW-1185">Reference proteome</keyword>
<feature type="compositionally biased region" description="Basic residues" evidence="1">
    <location>
        <begin position="538"/>
        <end position="553"/>
    </location>
</feature>
<evidence type="ECO:0000313" key="3">
    <source>
        <dbReference type="Proteomes" id="UP000655225"/>
    </source>
</evidence>
<reference evidence="2 3" key="1">
    <citation type="submission" date="2020-04" db="EMBL/GenBank/DDBJ databases">
        <title>Plant Genome Project.</title>
        <authorList>
            <person name="Zhang R.-G."/>
        </authorList>
    </citation>
    <scope>NUCLEOTIDE SEQUENCE [LARGE SCALE GENOMIC DNA]</scope>
    <source>
        <strain evidence="2">YNK0</strain>
        <tissue evidence="2">Leaf</tissue>
    </source>
</reference>
<feature type="compositionally biased region" description="Basic residues" evidence="1">
    <location>
        <begin position="476"/>
        <end position="485"/>
    </location>
</feature>
<evidence type="ECO:0000256" key="1">
    <source>
        <dbReference type="SAM" id="MobiDB-lite"/>
    </source>
</evidence>
<dbReference type="Proteomes" id="UP000655225">
    <property type="component" value="Unassembled WGS sequence"/>
</dbReference>
<dbReference type="OMA" id="MAMPWPN"/>
<feature type="compositionally biased region" description="Basic and acidic residues" evidence="1">
    <location>
        <begin position="876"/>
        <end position="903"/>
    </location>
</feature>
<protein>
    <recommendedName>
        <fullName evidence="4">COP1-interacting protein 7</fullName>
    </recommendedName>
</protein>
<feature type="compositionally biased region" description="Polar residues" evidence="1">
    <location>
        <begin position="1023"/>
        <end position="1032"/>
    </location>
</feature>
<feature type="region of interest" description="Disordered" evidence="1">
    <location>
        <begin position="321"/>
        <end position="353"/>
    </location>
</feature>
<feature type="compositionally biased region" description="Basic and acidic residues" evidence="1">
    <location>
        <begin position="1186"/>
        <end position="1202"/>
    </location>
</feature>
<organism evidence="2 3">
    <name type="scientific">Tetracentron sinense</name>
    <name type="common">Spur-leaf</name>
    <dbReference type="NCBI Taxonomy" id="13715"/>
    <lineage>
        <taxon>Eukaryota</taxon>
        <taxon>Viridiplantae</taxon>
        <taxon>Streptophyta</taxon>
        <taxon>Embryophyta</taxon>
        <taxon>Tracheophyta</taxon>
        <taxon>Spermatophyta</taxon>
        <taxon>Magnoliopsida</taxon>
        <taxon>Trochodendrales</taxon>
        <taxon>Trochodendraceae</taxon>
        <taxon>Tetracentron</taxon>
    </lineage>
</organism>
<feature type="region of interest" description="Disordered" evidence="1">
    <location>
        <begin position="1152"/>
        <end position="1230"/>
    </location>
</feature>
<comment type="caution">
    <text evidence="2">The sequence shown here is derived from an EMBL/GenBank/DDBJ whole genome shotgun (WGS) entry which is preliminary data.</text>
</comment>
<feature type="compositionally biased region" description="Basic and acidic residues" evidence="1">
    <location>
        <begin position="936"/>
        <end position="952"/>
    </location>
</feature>
<dbReference type="PANTHER" id="PTHR31008:SF0">
    <property type="entry name" value="CSL1"/>
    <property type="match status" value="1"/>
</dbReference>
<dbReference type="OrthoDB" id="2020180at2759"/>
<feature type="compositionally biased region" description="Polar residues" evidence="1">
    <location>
        <begin position="451"/>
        <end position="462"/>
    </location>
</feature>
<feature type="region of interest" description="Disordered" evidence="1">
    <location>
        <begin position="1056"/>
        <end position="1075"/>
    </location>
</feature>
<proteinExistence type="predicted"/>
<feature type="region of interest" description="Disordered" evidence="1">
    <location>
        <begin position="406"/>
        <end position="489"/>
    </location>
</feature>
<feature type="region of interest" description="Disordered" evidence="1">
    <location>
        <begin position="533"/>
        <end position="586"/>
    </location>
</feature>
<dbReference type="PANTHER" id="PTHR31008">
    <property type="entry name" value="COP1-INTERACTING PROTEIN-RELATED"/>
    <property type="match status" value="1"/>
</dbReference>
<feature type="compositionally biased region" description="Low complexity" evidence="1">
    <location>
        <begin position="323"/>
        <end position="332"/>
    </location>
</feature>
<feature type="region of interest" description="Disordered" evidence="1">
    <location>
        <begin position="1273"/>
        <end position="1328"/>
    </location>
</feature>
<feature type="compositionally biased region" description="Polar residues" evidence="1">
    <location>
        <begin position="925"/>
        <end position="934"/>
    </location>
</feature>
<name>A0A834ZKZ7_TETSI</name>
<feature type="compositionally biased region" description="Polar residues" evidence="1">
    <location>
        <begin position="333"/>
        <end position="352"/>
    </location>
</feature>
<evidence type="ECO:0008006" key="4">
    <source>
        <dbReference type="Google" id="ProtNLM"/>
    </source>
</evidence>
<feature type="compositionally biased region" description="Basic and acidic residues" evidence="1">
    <location>
        <begin position="1210"/>
        <end position="1221"/>
    </location>
</feature>
<accession>A0A834ZKZ7</accession>
<gene>
    <name evidence="2" type="ORF">HHK36_005388</name>
</gene>
<feature type="compositionally biased region" description="Polar residues" evidence="1">
    <location>
        <begin position="994"/>
        <end position="1014"/>
    </location>
</feature>
<feature type="compositionally biased region" description="Basic and acidic residues" evidence="1">
    <location>
        <begin position="463"/>
        <end position="475"/>
    </location>
</feature>
<evidence type="ECO:0000313" key="2">
    <source>
        <dbReference type="EMBL" id="KAF8409314.1"/>
    </source>
</evidence>
<feature type="compositionally biased region" description="Basic and acidic residues" evidence="1">
    <location>
        <begin position="1154"/>
        <end position="1176"/>
    </location>
</feature>
<sequence>MEEGGEDHMKEAGEGRLVTRLGTARVTNAFGFATLTVLVSMKEEEENSNASFTCDLVVFSGGVSEKLASGLLEPFITHLKFAKEQIPKGGYSITLRPPISNSSWFTKATLERFVRFISTPEVLERFVTIEREISQIESSVQSNELSNTTVAAQTEEGNVSAADGNAKKSTASSKSKGESNGTDDAVQEESSKVRLQRVLETRKAVLRKEQAMAYARALVAGFEMDYIDDLIYFADAFGASRLREACMNFKELCKKKHEDGLWMDELAAMEACSPSELSYLGTSGIILTSENISPSQNIMLNIHSGGVSSGKVEQNGSLDALVSDSTSSHASSDINQDNNLPASGQMPSTTAKAQVPMAWPNQLPQYMYNFQTSGIQQMPPYQGYPFPGMQVVPPYYPGNMQWPPNMEDSGHGLVRDPHHRRNYKSSSGKREKSSNGKGLETSEQDEHTEPSDSNSGTDSDTYMQHDKKHSSMEQPHRKRHGKKSSRTVVIRNINYITSKRRDAEKDAVSDESLSVEDEFIDGDSLKQKVEDAVGSLEKRHKPTLHHYKKRGAGKHPSNVNGSNDAADQDVENDKVGSVTEGGKRNENWDAFQNLLMRDDEPDSSGIENQHPVDVRDKYFTIKSFEEGPPFAVSRAVDLESEKGKKQRAVATDSFVVTQRDAGIEGRIHMENFESEENFGTSVKKRDCADEELLFSQRMEGSGCDLRDPLSDYATESSLIKSQKGEDWFIINQTEKSPNQGTTIGSTIFDGHHTLSLDGEILHMEKNKKDVFVDDSIMVQARSTVDDQSDSQWRTDISMVSDLTIGAQHENDTPDLSRDKLRALENYEPDDLYMMLERDSEVEHAGASWTPEVDYGINNSFTEADNRHSGVETNGCVDDKLAPDGKSTTSKDDLETKLSGKEASSKALRGSHGKSKSEILLRSKKPSSVNRASVQKSKLEKEEENRKKKEEIMIQRQKRIAERSVASGFTPATSKRIMVESKTAIPSMKYDKNTSRSTTQETKKLSSPKSSITRSTIDRLASGQIKNKGSSTPPLKPAQHKKTSLKVNDVVATTLLQKTAGDQNKKPSPNQVKPSETTLPIELNDALSSVSEPKLLIGALSSVSDIKDKKDHTDISETTLPIKLTSAQATQPLNGIDTPEDIKELRETSSSIAKNELEKISHKDTLGDESCNKDPPCRRGSSLPIGDHSEPIDSLKIEDDHTGISKASPVLHEDKTVADNHSSHSNGFITETTVDPLRTSTKKALNFSAVYSEEDGGATEEKFCGSPEISELEIGHNVLESTPPPTNGSPEPAHSRKKWTSHENSPATKGLKKLLMFGRKSRNSPQLSS</sequence>
<feature type="region of interest" description="Disordered" evidence="1">
    <location>
        <begin position="859"/>
        <end position="1046"/>
    </location>
</feature>
<feature type="region of interest" description="Disordered" evidence="1">
    <location>
        <begin position="154"/>
        <end position="191"/>
    </location>
</feature>